<dbReference type="Proteomes" id="UP001519345">
    <property type="component" value="Unassembled WGS sequence"/>
</dbReference>
<accession>A0ABS4ILF7</accession>
<evidence type="ECO:0000313" key="1">
    <source>
        <dbReference type="EMBL" id="MBP1971788.1"/>
    </source>
</evidence>
<comment type="caution">
    <text evidence="1">The sequence shown here is derived from an EMBL/GenBank/DDBJ whole genome shotgun (WGS) entry which is preliminary data.</text>
</comment>
<dbReference type="EMBL" id="JAGGKX010000038">
    <property type="protein sequence ID" value="MBP1971788.1"/>
    <property type="molecule type" value="Genomic_DNA"/>
</dbReference>
<keyword evidence="2" id="KW-1185">Reference proteome</keyword>
<evidence type="ECO:0000313" key="2">
    <source>
        <dbReference type="Proteomes" id="UP001519345"/>
    </source>
</evidence>
<name>A0ABS4ILF7_9BACI</name>
<reference evidence="1 2" key="1">
    <citation type="submission" date="2021-03" db="EMBL/GenBank/DDBJ databases">
        <title>Genomic Encyclopedia of Type Strains, Phase IV (KMG-IV): sequencing the most valuable type-strain genomes for metagenomic binning, comparative biology and taxonomic classification.</title>
        <authorList>
            <person name="Goeker M."/>
        </authorList>
    </citation>
    <scope>NUCLEOTIDE SEQUENCE [LARGE SCALE GENOMIC DNA]</scope>
    <source>
        <strain evidence="1 2">DSM 25609</strain>
    </source>
</reference>
<gene>
    <name evidence="1" type="ORF">J2Z83_003943</name>
</gene>
<protein>
    <submittedName>
        <fullName evidence="1">DNA segregation ATPase FtsK/SpoIIIE-like protein</fullName>
    </submittedName>
</protein>
<sequence>MANLFKNVPHLLRTITNLDRAHSMSALASIKTELKKRQRSFDSFGCHYHRIPFANYLLDINPLNELNSLAKSRHTPPHEMYVLLKYVSFIEQ</sequence>
<proteinExistence type="predicted"/>
<organism evidence="1 2">
    <name type="scientific">Virgibacillus natechei</name>
    <dbReference type="NCBI Taxonomy" id="1216297"/>
    <lineage>
        <taxon>Bacteria</taxon>
        <taxon>Bacillati</taxon>
        <taxon>Bacillota</taxon>
        <taxon>Bacilli</taxon>
        <taxon>Bacillales</taxon>
        <taxon>Bacillaceae</taxon>
        <taxon>Virgibacillus</taxon>
    </lineage>
</organism>